<evidence type="ECO:0000313" key="1">
    <source>
        <dbReference type="EMBL" id="AWR20693.1"/>
    </source>
</evidence>
<dbReference type="KEGG" id="aum:AURMO_00068"/>
<organism evidence="1 2">
    <name type="scientific">Aurantimicrobium photophilum</name>
    <dbReference type="NCBI Taxonomy" id="1987356"/>
    <lineage>
        <taxon>Bacteria</taxon>
        <taxon>Bacillati</taxon>
        <taxon>Actinomycetota</taxon>
        <taxon>Actinomycetes</taxon>
        <taxon>Micrococcales</taxon>
        <taxon>Microbacteriaceae</taxon>
        <taxon>Aurantimicrobium</taxon>
    </lineage>
</organism>
<evidence type="ECO:0000313" key="2">
    <source>
        <dbReference type="Proteomes" id="UP000246894"/>
    </source>
</evidence>
<name>A0A2Z3RZK3_9MICO</name>
<keyword evidence="2" id="KW-1185">Reference proteome</keyword>
<sequence>MSGTPDEIEIDDDELELAAGGIILSKNPSQTGNSSYSYNSTIYFQASTTDTIT</sequence>
<gene>
    <name evidence="1" type="ORF">AURMO_00068</name>
</gene>
<dbReference type="RefSeq" id="WP_162532612.1">
    <property type="nucleotide sequence ID" value="NZ_CP023994.1"/>
</dbReference>
<dbReference type="EMBL" id="CP023994">
    <property type="protein sequence ID" value="AWR20693.1"/>
    <property type="molecule type" value="Genomic_DNA"/>
</dbReference>
<reference evidence="1 2" key="1">
    <citation type="submission" date="2017-10" db="EMBL/GenBank/DDBJ databases">
        <title>Genome of an Actinobacterium that displays light-enhanced growth.</title>
        <authorList>
            <person name="Maresca J.A."/>
            <person name="Hempel P."/>
            <person name="Shevchenko O."/>
            <person name="Miller K.J."/>
            <person name="Hahn M.W."/>
        </authorList>
    </citation>
    <scope>NUCLEOTIDE SEQUENCE [LARGE SCALE GENOMIC DNA]</scope>
    <source>
        <strain evidence="1 2">MWH-Mo1</strain>
    </source>
</reference>
<proteinExistence type="predicted"/>
<accession>A0A2Z3RZK3</accession>
<protein>
    <submittedName>
        <fullName evidence="1">Uncharacterized protein</fullName>
    </submittedName>
</protein>
<dbReference type="AlphaFoldDB" id="A0A2Z3RZK3"/>
<dbReference type="Proteomes" id="UP000246894">
    <property type="component" value="Chromosome"/>
</dbReference>